<accession>X6MNA3</accession>
<evidence type="ECO:0000256" key="1">
    <source>
        <dbReference type="SAM" id="Coils"/>
    </source>
</evidence>
<gene>
    <name evidence="2" type="ORF">RFI_21896</name>
</gene>
<proteinExistence type="predicted"/>
<dbReference type="Proteomes" id="UP000023152">
    <property type="component" value="Unassembled WGS sequence"/>
</dbReference>
<evidence type="ECO:0000313" key="2">
    <source>
        <dbReference type="EMBL" id="ETO15468.1"/>
    </source>
</evidence>
<dbReference type="EMBL" id="ASPP01019097">
    <property type="protein sequence ID" value="ETO15468.1"/>
    <property type="molecule type" value="Genomic_DNA"/>
</dbReference>
<keyword evidence="1" id="KW-0175">Coiled coil</keyword>
<comment type="caution">
    <text evidence="2">The sequence shown here is derived from an EMBL/GenBank/DDBJ whole genome shotgun (WGS) entry which is preliminary data.</text>
</comment>
<keyword evidence="3" id="KW-1185">Reference proteome</keyword>
<evidence type="ECO:0000313" key="3">
    <source>
        <dbReference type="Proteomes" id="UP000023152"/>
    </source>
</evidence>
<reference evidence="2 3" key="1">
    <citation type="journal article" date="2013" name="Curr. Biol.">
        <title>The Genome of the Foraminiferan Reticulomyxa filosa.</title>
        <authorList>
            <person name="Glockner G."/>
            <person name="Hulsmann N."/>
            <person name="Schleicher M."/>
            <person name="Noegel A.A."/>
            <person name="Eichinger L."/>
            <person name="Gallinger C."/>
            <person name="Pawlowski J."/>
            <person name="Sierra R."/>
            <person name="Euteneuer U."/>
            <person name="Pillet L."/>
            <person name="Moustafa A."/>
            <person name="Platzer M."/>
            <person name="Groth M."/>
            <person name="Szafranski K."/>
            <person name="Schliwa M."/>
        </authorList>
    </citation>
    <scope>NUCLEOTIDE SEQUENCE [LARGE SCALE GENOMIC DNA]</scope>
</reference>
<sequence>MYLSLFGISSSLKKNEVFVTGKGIRNCKSCSNNPVINIFLSGLKIINVILCVCRYHIPKNVKDVMFVFLKVTWGGENNGKKVTKKRKKKKEIEKENLKKKIEKKIEKEKRKNGKKNFIKENNNKRKIIIRL</sequence>
<organism evidence="2 3">
    <name type="scientific">Reticulomyxa filosa</name>
    <dbReference type="NCBI Taxonomy" id="46433"/>
    <lineage>
        <taxon>Eukaryota</taxon>
        <taxon>Sar</taxon>
        <taxon>Rhizaria</taxon>
        <taxon>Retaria</taxon>
        <taxon>Foraminifera</taxon>
        <taxon>Monothalamids</taxon>
        <taxon>Reticulomyxidae</taxon>
        <taxon>Reticulomyxa</taxon>
    </lineage>
</organism>
<feature type="coiled-coil region" evidence="1">
    <location>
        <begin position="80"/>
        <end position="114"/>
    </location>
</feature>
<protein>
    <submittedName>
        <fullName evidence="2">Uncharacterized protein</fullName>
    </submittedName>
</protein>
<dbReference type="AlphaFoldDB" id="X6MNA3"/>
<name>X6MNA3_RETFI</name>